<dbReference type="AlphaFoldDB" id="A0A9E2KV44"/>
<protein>
    <recommendedName>
        <fullName evidence="3">Pantothenate kinase</fullName>
    </recommendedName>
</protein>
<dbReference type="Proteomes" id="UP000824247">
    <property type="component" value="Unassembled WGS sequence"/>
</dbReference>
<reference evidence="1" key="2">
    <citation type="submission" date="2021-04" db="EMBL/GenBank/DDBJ databases">
        <authorList>
            <person name="Gilroy R."/>
        </authorList>
    </citation>
    <scope>NUCLEOTIDE SEQUENCE</scope>
    <source>
        <strain evidence="1">A5-1222</strain>
    </source>
</reference>
<organism evidence="1 2">
    <name type="scientific">Candidatus Ureaplasma intestinipullorum</name>
    <dbReference type="NCBI Taxonomy" id="2838770"/>
    <lineage>
        <taxon>Bacteria</taxon>
        <taxon>Bacillati</taxon>
        <taxon>Mycoplasmatota</taxon>
        <taxon>Mycoplasmoidales</taxon>
        <taxon>Mycoplasmoidaceae</taxon>
        <taxon>Ureaplasma</taxon>
    </lineage>
</organism>
<sequence>MKIYVDIGNTNIKYLCKDKFDDIKIIKSDIENFKNLLNSYKNFDFVVIITHKEKKIYIDILRKSKVNFKIVTNKDFENNINPNIDINEIGVDILLASKYFKSSSGLIILNGTALVSIYIDNGIIQLVTLGAGTSYQNELLNRILNLNDKYNFEITNGTNTFDSICLNNYINIFGIINYFSKKKDNLKIVLSGNNFLNQNLNDILKISNNIEVIENLVLKMLEKSF</sequence>
<name>A0A9E2KV44_9BACT</name>
<evidence type="ECO:0000313" key="1">
    <source>
        <dbReference type="EMBL" id="MBU3830740.1"/>
    </source>
</evidence>
<comment type="caution">
    <text evidence="1">The sequence shown here is derived from an EMBL/GenBank/DDBJ whole genome shotgun (WGS) entry which is preliminary data.</text>
</comment>
<evidence type="ECO:0000313" key="2">
    <source>
        <dbReference type="Proteomes" id="UP000824247"/>
    </source>
</evidence>
<gene>
    <name evidence="1" type="ORF">H9897_01065</name>
</gene>
<proteinExistence type="predicted"/>
<dbReference type="EMBL" id="JAHLFM010000017">
    <property type="protein sequence ID" value="MBU3830740.1"/>
    <property type="molecule type" value="Genomic_DNA"/>
</dbReference>
<reference evidence="1" key="1">
    <citation type="journal article" date="2021" name="PeerJ">
        <title>Extensive microbial diversity within the chicken gut microbiome revealed by metagenomics and culture.</title>
        <authorList>
            <person name="Gilroy R."/>
            <person name="Ravi A."/>
            <person name="Getino M."/>
            <person name="Pursley I."/>
            <person name="Horton D.L."/>
            <person name="Alikhan N.F."/>
            <person name="Baker D."/>
            <person name="Gharbi K."/>
            <person name="Hall N."/>
            <person name="Watson M."/>
            <person name="Adriaenssens E.M."/>
            <person name="Foster-Nyarko E."/>
            <person name="Jarju S."/>
            <person name="Secka A."/>
            <person name="Antonio M."/>
            <person name="Oren A."/>
            <person name="Chaudhuri R.R."/>
            <person name="La Ragione R."/>
            <person name="Hildebrand F."/>
            <person name="Pallen M.J."/>
        </authorList>
    </citation>
    <scope>NUCLEOTIDE SEQUENCE</scope>
    <source>
        <strain evidence="1">A5-1222</strain>
    </source>
</reference>
<accession>A0A9E2KV44</accession>
<evidence type="ECO:0008006" key="3">
    <source>
        <dbReference type="Google" id="ProtNLM"/>
    </source>
</evidence>